<dbReference type="PRINTS" id="PR00934">
    <property type="entry name" value="XHISDIPTASE"/>
</dbReference>
<keyword evidence="3" id="KW-0645">Protease</keyword>
<dbReference type="RefSeq" id="WP_067236985.1">
    <property type="nucleotide sequence ID" value="NZ_CP171125.1"/>
</dbReference>
<dbReference type="InterPro" id="IPR002933">
    <property type="entry name" value="Peptidase_M20"/>
</dbReference>
<evidence type="ECO:0000256" key="4">
    <source>
        <dbReference type="ARBA" id="ARBA00022723"/>
    </source>
</evidence>
<sequence>MTTSVTPSSIAQLDPTAVWQWFADICAVPHPTFHEHKLGELIIEAVKTRGQAHGLTVQQDAKGNILIQKPASRLDPAMAQRPRVAIQAHFDMVAQKGRDSSHDFVHDPIKPVVKDGWVWATDTTLGADNGIGLAMALAVAFSDDIAHPPLDIVLTCEEEVGMGGVQALSPDWLIAPRLINLDSEDEGELFVGCAGGRDATLQLTMPWVTAEHTTPIAISVAGLQGGHSGIDIHKGLGNANLLLARVLATLSAVTPLQLHSWQGGVLRNVITREATAVVLGDRAQITHHLPVILATLQAELHTAEPTLTLTAEPVSLEHPLALSLADSKRVLDILRSLPNGVLRMSDDFAGVVETSISTGVVTLAASEQADNAQLTVHCLMRSLLQTTKDDVSQRLQALAELAGATLVLSDDYPGWQPDPDSPLLDMVSDIMARHFVGTPKLQVIHAGLECGILKGKAPNMDMISFGPNIRAAHSPNERVEIASVAKTWQVLVDVLNAL</sequence>
<dbReference type="InterPro" id="IPR001160">
    <property type="entry name" value="Peptidase_M20C"/>
</dbReference>
<dbReference type="GO" id="GO:0006508">
    <property type="term" value="P:proteolysis"/>
    <property type="evidence" value="ECO:0007669"/>
    <property type="project" value="UniProtKB-KW"/>
</dbReference>
<proteinExistence type="inferred from homology"/>
<dbReference type="NCBIfam" id="TIGR01893">
    <property type="entry name" value="aa-his-dipept"/>
    <property type="match status" value="1"/>
</dbReference>
<keyword evidence="9" id="KW-0170">Cobalt</keyword>
<dbReference type="InterPro" id="IPR011650">
    <property type="entry name" value="Peptidase_M20_dimer"/>
</dbReference>
<protein>
    <recommendedName>
        <fullName evidence="14">Cytosol non-specific dipeptidase</fullName>
        <ecNumber evidence="11">3.4.13.18</ecNumber>
    </recommendedName>
    <alternativeName>
        <fullName evidence="17">Aminoacyl-histidine dipeptidase</fullName>
    </alternativeName>
    <alternativeName>
        <fullName evidence="16">Beta-alanyl-histidine dipeptidase</fullName>
    </alternativeName>
    <alternativeName>
        <fullName evidence="15">Carnosinase</fullName>
    </alternativeName>
    <alternativeName>
        <fullName evidence="12">Peptidase D</fullName>
    </alternativeName>
    <alternativeName>
        <fullName evidence="18">Xaa-His dipeptidase</fullName>
    </alternativeName>
</protein>
<dbReference type="Gene3D" id="3.40.630.10">
    <property type="entry name" value="Zn peptidases"/>
    <property type="match status" value="2"/>
</dbReference>
<dbReference type="GO" id="GO:0046872">
    <property type="term" value="F:metal ion binding"/>
    <property type="evidence" value="ECO:0007669"/>
    <property type="project" value="UniProtKB-KW"/>
</dbReference>
<dbReference type="Pfam" id="PF07687">
    <property type="entry name" value="M20_dimer"/>
    <property type="match status" value="1"/>
</dbReference>
<dbReference type="SUPFAM" id="SSF53187">
    <property type="entry name" value="Zn-dependent exopeptidases"/>
    <property type="match status" value="1"/>
</dbReference>
<dbReference type="PANTHER" id="PTHR43501:SF1">
    <property type="entry name" value="CYTOSOL NON-SPECIFIC DIPEPTIDASE"/>
    <property type="match status" value="1"/>
</dbReference>
<dbReference type="AlphaFoldDB" id="A0A1B8QBI4"/>
<evidence type="ECO:0000256" key="1">
    <source>
        <dbReference type="ARBA" id="ARBA00001941"/>
    </source>
</evidence>
<name>A0A1B8QBI4_9GAMM</name>
<dbReference type="STRING" id="34059.A9308_07245"/>
<dbReference type="OrthoDB" id="9773892at2"/>
<accession>A0A1B8QBI4</accession>
<dbReference type="EC" id="3.4.13.18" evidence="11"/>
<comment type="cofactor">
    <cofactor evidence="2">
        <name>Zn(2+)</name>
        <dbReference type="ChEBI" id="CHEBI:29105"/>
    </cofactor>
</comment>
<keyword evidence="5" id="KW-0378">Hydrolase</keyword>
<evidence type="ECO:0000256" key="2">
    <source>
        <dbReference type="ARBA" id="ARBA00001947"/>
    </source>
</evidence>
<evidence type="ECO:0000256" key="13">
    <source>
        <dbReference type="ARBA" id="ARBA00061423"/>
    </source>
</evidence>
<evidence type="ECO:0000256" key="17">
    <source>
        <dbReference type="ARBA" id="ARBA00077688"/>
    </source>
</evidence>
<feature type="domain" description="Peptidase M20 dimerisation" evidence="19">
    <location>
        <begin position="221"/>
        <end position="278"/>
    </location>
</feature>
<evidence type="ECO:0000256" key="9">
    <source>
        <dbReference type="ARBA" id="ARBA00023285"/>
    </source>
</evidence>
<dbReference type="PIRSF" id="PIRSF016599">
    <property type="entry name" value="Xaa-His_dipept"/>
    <property type="match status" value="1"/>
</dbReference>
<comment type="caution">
    <text evidence="20">The sequence shown here is derived from an EMBL/GenBank/DDBJ whole genome shotgun (WGS) entry which is preliminary data.</text>
</comment>
<comment type="catalytic activity">
    <reaction evidence="10">
        <text>Hydrolysis of dipeptides, preferentially hydrophobic dipeptides including prolyl amino acids.</text>
        <dbReference type="EC" id="3.4.13.18"/>
    </reaction>
</comment>
<evidence type="ECO:0000256" key="15">
    <source>
        <dbReference type="ARBA" id="ARBA00075285"/>
    </source>
</evidence>
<evidence type="ECO:0000256" key="6">
    <source>
        <dbReference type="ARBA" id="ARBA00022833"/>
    </source>
</evidence>
<keyword evidence="7" id="KW-0224">Dipeptidase</keyword>
<evidence type="ECO:0000259" key="19">
    <source>
        <dbReference type="Pfam" id="PF07687"/>
    </source>
</evidence>
<evidence type="ECO:0000256" key="11">
    <source>
        <dbReference type="ARBA" id="ARBA00038976"/>
    </source>
</evidence>
<keyword evidence="6" id="KW-0862">Zinc</keyword>
<dbReference type="EMBL" id="LZMZ01000025">
    <property type="protein sequence ID" value="OBX77107.1"/>
    <property type="molecule type" value="Genomic_DNA"/>
</dbReference>
<evidence type="ECO:0000256" key="12">
    <source>
        <dbReference type="ARBA" id="ARBA00044252"/>
    </source>
</evidence>
<dbReference type="PANTHER" id="PTHR43501">
    <property type="entry name" value="CYTOSOL NON-SPECIFIC DIPEPTIDASE"/>
    <property type="match status" value="1"/>
</dbReference>
<organism evidence="20 21">
    <name type="scientific">Faucicola atlantae</name>
    <dbReference type="NCBI Taxonomy" id="34059"/>
    <lineage>
        <taxon>Bacteria</taxon>
        <taxon>Pseudomonadati</taxon>
        <taxon>Pseudomonadota</taxon>
        <taxon>Gammaproteobacteria</taxon>
        <taxon>Moraxellales</taxon>
        <taxon>Moraxellaceae</taxon>
        <taxon>Faucicola</taxon>
    </lineage>
</organism>
<keyword evidence="4" id="KW-0479">Metal-binding</keyword>
<dbReference type="Pfam" id="PF01546">
    <property type="entry name" value="Peptidase_M20"/>
    <property type="match status" value="1"/>
</dbReference>
<evidence type="ECO:0000256" key="16">
    <source>
        <dbReference type="ARBA" id="ARBA00076004"/>
    </source>
</evidence>
<dbReference type="CDD" id="cd03890">
    <property type="entry name" value="M20_pepD"/>
    <property type="match status" value="1"/>
</dbReference>
<dbReference type="FunFam" id="3.40.630.10:FF:000015">
    <property type="entry name" value="Aminoacyl-histidine dipeptidase PepD"/>
    <property type="match status" value="1"/>
</dbReference>
<evidence type="ECO:0000256" key="7">
    <source>
        <dbReference type="ARBA" id="ARBA00022997"/>
    </source>
</evidence>
<evidence type="ECO:0000256" key="3">
    <source>
        <dbReference type="ARBA" id="ARBA00022670"/>
    </source>
</evidence>
<evidence type="ECO:0000313" key="21">
    <source>
        <dbReference type="Proteomes" id="UP000092508"/>
    </source>
</evidence>
<dbReference type="GO" id="GO:0005829">
    <property type="term" value="C:cytosol"/>
    <property type="evidence" value="ECO:0007669"/>
    <property type="project" value="TreeGrafter"/>
</dbReference>
<evidence type="ECO:0000313" key="20">
    <source>
        <dbReference type="EMBL" id="OBX77107.1"/>
    </source>
</evidence>
<dbReference type="GO" id="GO:0070573">
    <property type="term" value="F:metallodipeptidase activity"/>
    <property type="evidence" value="ECO:0007669"/>
    <property type="project" value="TreeGrafter"/>
</dbReference>
<gene>
    <name evidence="20" type="ORF">A9308_07245</name>
</gene>
<reference evidence="20 21" key="1">
    <citation type="submission" date="2016-06" db="EMBL/GenBank/DDBJ databases">
        <title>Draft genome of Moraxella atlantae CCUG 66109.</title>
        <authorList>
            <person name="Salva-Serra F."/>
            <person name="Engstrom-Jakobsson H."/>
            <person name="Thorell K."/>
            <person name="Gonzales-Siles L."/>
            <person name="Karlsson R."/>
            <person name="Boulund F."/>
            <person name="Engstrand L."/>
            <person name="Kristiansson E."/>
            <person name="Moore E."/>
        </authorList>
    </citation>
    <scope>NUCLEOTIDE SEQUENCE [LARGE SCALE GENOMIC DNA]</scope>
    <source>
        <strain evidence="20 21">CCUG 66109</strain>
    </source>
</reference>
<evidence type="ECO:0000256" key="8">
    <source>
        <dbReference type="ARBA" id="ARBA00023049"/>
    </source>
</evidence>
<evidence type="ECO:0000256" key="5">
    <source>
        <dbReference type="ARBA" id="ARBA00022801"/>
    </source>
</evidence>
<comment type="cofactor">
    <cofactor evidence="1">
        <name>Co(2+)</name>
        <dbReference type="ChEBI" id="CHEBI:48828"/>
    </cofactor>
</comment>
<evidence type="ECO:0000256" key="18">
    <source>
        <dbReference type="ARBA" id="ARBA00078074"/>
    </source>
</evidence>
<keyword evidence="8" id="KW-0482">Metalloprotease</keyword>
<dbReference type="Proteomes" id="UP000092508">
    <property type="component" value="Unassembled WGS sequence"/>
</dbReference>
<dbReference type="FunFam" id="3.40.630.10:FF:000018">
    <property type="entry name" value="Aminoacyl-histidine dipeptidase PepD"/>
    <property type="match status" value="1"/>
</dbReference>
<comment type="similarity">
    <text evidence="13">Belongs to the peptidase M20C family.</text>
</comment>
<evidence type="ECO:0000256" key="10">
    <source>
        <dbReference type="ARBA" id="ARBA00036421"/>
    </source>
</evidence>
<evidence type="ECO:0000256" key="14">
    <source>
        <dbReference type="ARBA" id="ARBA00071271"/>
    </source>
</evidence>